<evidence type="ECO:0000256" key="4">
    <source>
        <dbReference type="PROSITE-ProRule" id="PRU00449"/>
    </source>
</evidence>
<dbReference type="EMBL" id="KV745098">
    <property type="protein sequence ID" value="OCK77826.1"/>
    <property type="molecule type" value="Genomic_DNA"/>
</dbReference>
<dbReference type="InterPro" id="IPR057358">
    <property type="entry name" value="UBL_ZFAND1-like"/>
</dbReference>
<protein>
    <recommendedName>
        <fullName evidence="5">AN1-type domain-containing protein</fullName>
    </recommendedName>
</protein>
<keyword evidence="1" id="KW-0479">Metal-binding</keyword>
<gene>
    <name evidence="6" type="ORF">K432DRAFT_436305</name>
</gene>
<dbReference type="PROSITE" id="PS51039">
    <property type="entry name" value="ZF_AN1"/>
    <property type="match status" value="1"/>
</dbReference>
<feature type="domain" description="AN1-type" evidence="5">
    <location>
        <begin position="24"/>
        <end position="72"/>
    </location>
</feature>
<proteinExistence type="predicted"/>
<dbReference type="GO" id="GO:0008270">
    <property type="term" value="F:zinc ion binding"/>
    <property type="evidence" value="ECO:0007669"/>
    <property type="project" value="UniProtKB-KW"/>
</dbReference>
<dbReference type="AlphaFoldDB" id="A0A8E2E5L8"/>
<dbReference type="InterPro" id="IPR000058">
    <property type="entry name" value="Znf_AN1"/>
</dbReference>
<name>A0A8E2E5L8_9PEZI</name>
<evidence type="ECO:0000256" key="1">
    <source>
        <dbReference type="ARBA" id="ARBA00022723"/>
    </source>
</evidence>
<dbReference type="GO" id="GO:0005737">
    <property type="term" value="C:cytoplasm"/>
    <property type="evidence" value="ECO:0007669"/>
    <property type="project" value="TreeGrafter"/>
</dbReference>
<evidence type="ECO:0000259" key="5">
    <source>
        <dbReference type="PROSITE" id="PS51039"/>
    </source>
</evidence>
<dbReference type="Pfam" id="PF25327">
    <property type="entry name" value="UBL_ZFAND1"/>
    <property type="match status" value="1"/>
</dbReference>
<accession>A0A8E2E5L8</accession>
<keyword evidence="7" id="KW-1185">Reference proteome</keyword>
<evidence type="ECO:0000256" key="3">
    <source>
        <dbReference type="ARBA" id="ARBA00022833"/>
    </source>
</evidence>
<dbReference type="OrthoDB" id="431929at2759"/>
<dbReference type="SUPFAM" id="SSF118310">
    <property type="entry name" value="AN1-like Zinc finger"/>
    <property type="match status" value="2"/>
</dbReference>
<keyword evidence="3" id="KW-0862">Zinc</keyword>
<dbReference type="Pfam" id="PF01428">
    <property type="entry name" value="zf-AN1"/>
    <property type="match status" value="2"/>
</dbReference>
<dbReference type="PANTHER" id="PTHR14677:SF40">
    <property type="entry name" value="CDC48-ASSOCIATED UBIQUITIN-LIKE_ZINC FINGER PROTEIN 1"/>
    <property type="match status" value="1"/>
</dbReference>
<dbReference type="SMART" id="SM00154">
    <property type="entry name" value="ZnF_AN1"/>
    <property type="match status" value="2"/>
</dbReference>
<dbReference type="Gene3D" id="4.10.1110.10">
    <property type="entry name" value="AN1-like Zinc finger"/>
    <property type="match status" value="2"/>
</dbReference>
<dbReference type="InterPro" id="IPR035896">
    <property type="entry name" value="AN1-like_Znf"/>
</dbReference>
<dbReference type="Proteomes" id="UP000250266">
    <property type="component" value="Unassembled WGS sequence"/>
</dbReference>
<dbReference type="PANTHER" id="PTHR14677">
    <property type="entry name" value="ARSENITE INDUCUBLE RNA ASSOCIATED PROTEIN AIP-1-RELATED"/>
    <property type="match status" value="1"/>
</dbReference>
<sequence length="316" mass="34742">MASPSPAPARGSQTFTEMTRGDVEAIGAQCQMAYCGRLDFLPFRCESCRGKFCLDHRTESSHSCTKAGAWARARREATPSYHPTQKPSLFTHDQQCSLPACKTLINTPRAPGVHCTTCNRHYCLKHRMGEEHDCKKLIPLGARPSGERTMKEKGVSALSKFREWGQNKKAAAANSSLPLFSNPSLRKFSTKTTSTVAENNKLKQTARGEGSIPPEKRIYLHVEASADTTKAKHPTGKFFYNKEWSVGRVLDAAAKALQVENVNNRGGGEEEKLRVFHVEAGRLLEFSEKIGTVCQTGNTIVLLRGVGPPVPDLIEA</sequence>
<evidence type="ECO:0000313" key="7">
    <source>
        <dbReference type="Proteomes" id="UP000250266"/>
    </source>
</evidence>
<evidence type="ECO:0000313" key="6">
    <source>
        <dbReference type="EMBL" id="OCK77826.1"/>
    </source>
</evidence>
<organism evidence="6 7">
    <name type="scientific">Lepidopterella palustris CBS 459.81</name>
    <dbReference type="NCBI Taxonomy" id="1314670"/>
    <lineage>
        <taxon>Eukaryota</taxon>
        <taxon>Fungi</taxon>
        <taxon>Dikarya</taxon>
        <taxon>Ascomycota</taxon>
        <taxon>Pezizomycotina</taxon>
        <taxon>Dothideomycetes</taxon>
        <taxon>Pleosporomycetidae</taxon>
        <taxon>Mytilinidiales</taxon>
        <taxon>Argynnaceae</taxon>
        <taxon>Lepidopterella</taxon>
    </lineage>
</organism>
<reference evidence="6 7" key="1">
    <citation type="journal article" date="2016" name="Nat. Commun.">
        <title>Ectomycorrhizal ecology is imprinted in the genome of the dominant symbiotic fungus Cenococcum geophilum.</title>
        <authorList>
            <consortium name="DOE Joint Genome Institute"/>
            <person name="Peter M."/>
            <person name="Kohler A."/>
            <person name="Ohm R.A."/>
            <person name="Kuo A."/>
            <person name="Krutzmann J."/>
            <person name="Morin E."/>
            <person name="Arend M."/>
            <person name="Barry K.W."/>
            <person name="Binder M."/>
            <person name="Choi C."/>
            <person name="Clum A."/>
            <person name="Copeland A."/>
            <person name="Grisel N."/>
            <person name="Haridas S."/>
            <person name="Kipfer T."/>
            <person name="LaButti K."/>
            <person name="Lindquist E."/>
            <person name="Lipzen A."/>
            <person name="Maire R."/>
            <person name="Meier B."/>
            <person name="Mihaltcheva S."/>
            <person name="Molinier V."/>
            <person name="Murat C."/>
            <person name="Poggeler S."/>
            <person name="Quandt C.A."/>
            <person name="Sperisen C."/>
            <person name="Tritt A."/>
            <person name="Tisserant E."/>
            <person name="Crous P.W."/>
            <person name="Henrissat B."/>
            <person name="Nehls U."/>
            <person name="Egli S."/>
            <person name="Spatafora J.W."/>
            <person name="Grigoriev I.V."/>
            <person name="Martin F.M."/>
        </authorList>
    </citation>
    <scope>NUCLEOTIDE SEQUENCE [LARGE SCALE GENOMIC DNA]</scope>
    <source>
        <strain evidence="6 7">CBS 459.81</strain>
    </source>
</reference>
<keyword evidence="2 4" id="KW-0863">Zinc-finger</keyword>
<evidence type="ECO:0000256" key="2">
    <source>
        <dbReference type="ARBA" id="ARBA00022771"/>
    </source>
</evidence>